<dbReference type="PANTHER" id="PTHR46848:SF1">
    <property type="entry name" value="REGULATOR OF G-PROTEIN SIGNALING 3"/>
    <property type="match status" value="1"/>
</dbReference>
<dbReference type="InterPro" id="IPR011993">
    <property type="entry name" value="PH-like_dom_sf"/>
</dbReference>
<accession>A0A9C6WU94</accession>
<feature type="compositionally biased region" description="Low complexity" evidence="1">
    <location>
        <begin position="542"/>
        <end position="557"/>
    </location>
</feature>
<feature type="domain" description="PH" evidence="2">
    <location>
        <begin position="246"/>
        <end position="363"/>
    </location>
</feature>
<feature type="region of interest" description="Disordered" evidence="1">
    <location>
        <begin position="730"/>
        <end position="773"/>
    </location>
</feature>
<feature type="domain" description="DH" evidence="3">
    <location>
        <begin position="26"/>
        <end position="207"/>
    </location>
</feature>
<feature type="compositionally biased region" description="Polar residues" evidence="1">
    <location>
        <begin position="509"/>
        <end position="523"/>
    </location>
</feature>
<evidence type="ECO:0000313" key="5">
    <source>
        <dbReference type="RefSeq" id="XP_052121216.1"/>
    </source>
</evidence>
<feature type="compositionally biased region" description="Polar residues" evidence="1">
    <location>
        <begin position="1225"/>
        <end position="1234"/>
    </location>
</feature>
<evidence type="ECO:0000259" key="2">
    <source>
        <dbReference type="PROSITE" id="PS50003"/>
    </source>
</evidence>
<feature type="compositionally biased region" description="Basic and acidic residues" evidence="1">
    <location>
        <begin position="1041"/>
        <end position="1052"/>
    </location>
</feature>
<dbReference type="Pfam" id="PF00621">
    <property type="entry name" value="RhoGEF"/>
    <property type="match status" value="1"/>
</dbReference>
<feature type="compositionally biased region" description="Low complexity" evidence="1">
    <location>
        <begin position="634"/>
        <end position="666"/>
    </location>
</feature>
<dbReference type="OrthoDB" id="410721at2759"/>
<feature type="compositionally biased region" description="Gly residues" evidence="1">
    <location>
        <begin position="900"/>
        <end position="914"/>
    </location>
</feature>
<feature type="compositionally biased region" description="Low complexity" evidence="1">
    <location>
        <begin position="732"/>
        <end position="741"/>
    </location>
</feature>
<feature type="region of interest" description="Disordered" evidence="1">
    <location>
        <begin position="491"/>
        <end position="525"/>
    </location>
</feature>
<keyword evidence="4" id="KW-1185">Reference proteome</keyword>
<dbReference type="PROSITE" id="PS50003">
    <property type="entry name" value="PH_DOMAIN"/>
    <property type="match status" value="1"/>
</dbReference>
<dbReference type="SMART" id="SM00325">
    <property type="entry name" value="RhoGEF"/>
    <property type="match status" value="1"/>
</dbReference>
<feature type="compositionally biased region" description="Acidic residues" evidence="1">
    <location>
        <begin position="796"/>
        <end position="810"/>
    </location>
</feature>
<gene>
    <name evidence="5" type="primary">LOC113212182</name>
</gene>
<feature type="compositionally biased region" description="Low complexity" evidence="1">
    <location>
        <begin position="1112"/>
        <end position="1139"/>
    </location>
</feature>
<dbReference type="KEGG" id="foc:113212182"/>
<dbReference type="RefSeq" id="XP_052121216.1">
    <property type="nucleotide sequence ID" value="XM_052265256.1"/>
</dbReference>
<dbReference type="InterPro" id="IPR000219">
    <property type="entry name" value="DH_dom"/>
</dbReference>
<dbReference type="AlphaFoldDB" id="A0A9C6WU94"/>
<feature type="compositionally biased region" description="Low complexity" evidence="1">
    <location>
        <begin position="1007"/>
        <end position="1030"/>
    </location>
</feature>
<feature type="compositionally biased region" description="Low complexity" evidence="1">
    <location>
        <begin position="571"/>
        <end position="592"/>
    </location>
</feature>
<dbReference type="SUPFAM" id="SSF50729">
    <property type="entry name" value="PH domain-like"/>
    <property type="match status" value="1"/>
</dbReference>
<evidence type="ECO:0000313" key="4">
    <source>
        <dbReference type="Proteomes" id="UP000504606"/>
    </source>
</evidence>
<dbReference type="SUPFAM" id="SSF48065">
    <property type="entry name" value="DBL homology domain (DH-domain)"/>
    <property type="match status" value="1"/>
</dbReference>
<dbReference type="Proteomes" id="UP000504606">
    <property type="component" value="Unplaced"/>
</dbReference>
<dbReference type="GO" id="GO:0005085">
    <property type="term" value="F:guanyl-nucleotide exchange factor activity"/>
    <property type="evidence" value="ECO:0007669"/>
    <property type="project" value="InterPro"/>
</dbReference>
<feature type="region of interest" description="Disordered" evidence="1">
    <location>
        <begin position="796"/>
        <end position="853"/>
    </location>
</feature>
<feature type="region of interest" description="Disordered" evidence="1">
    <location>
        <begin position="538"/>
        <end position="595"/>
    </location>
</feature>
<dbReference type="PANTHER" id="PTHR46848">
    <property type="entry name" value="REGULATOR OF G-PROTEIN SIGNALING 3"/>
    <property type="match status" value="1"/>
</dbReference>
<feature type="region of interest" description="Disordered" evidence="1">
    <location>
        <begin position="983"/>
        <end position="1234"/>
    </location>
</feature>
<dbReference type="GeneID" id="113212182"/>
<dbReference type="InterPro" id="IPR035899">
    <property type="entry name" value="DBL_dom_sf"/>
</dbReference>
<proteinExistence type="predicted"/>
<feature type="region of interest" description="Disordered" evidence="1">
    <location>
        <begin position="314"/>
        <end position="338"/>
    </location>
</feature>
<dbReference type="GO" id="GO:0005886">
    <property type="term" value="C:plasma membrane"/>
    <property type="evidence" value="ECO:0007669"/>
    <property type="project" value="TreeGrafter"/>
</dbReference>
<feature type="region of interest" description="Disordered" evidence="1">
    <location>
        <begin position="622"/>
        <end position="706"/>
    </location>
</feature>
<evidence type="ECO:0000256" key="1">
    <source>
        <dbReference type="SAM" id="MobiDB-lite"/>
    </source>
</evidence>
<feature type="compositionally biased region" description="Basic and acidic residues" evidence="1">
    <location>
        <begin position="622"/>
        <end position="633"/>
    </location>
</feature>
<dbReference type="PROSITE" id="PS50010">
    <property type="entry name" value="DH_2"/>
    <property type="match status" value="1"/>
</dbReference>
<dbReference type="Gene3D" id="1.20.900.10">
    <property type="entry name" value="Dbl homology (DH) domain"/>
    <property type="match status" value="1"/>
</dbReference>
<dbReference type="GO" id="GO:0005634">
    <property type="term" value="C:nucleus"/>
    <property type="evidence" value="ECO:0007669"/>
    <property type="project" value="TreeGrafter"/>
</dbReference>
<protein>
    <submittedName>
        <fullName evidence="5">Uncharacterized protein LOC113212182 isoform X1</fullName>
    </submittedName>
</protein>
<dbReference type="Gene3D" id="2.30.29.30">
    <property type="entry name" value="Pleckstrin-homology domain (PH domain)/Phosphotyrosine-binding domain (PTB)"/>
    <property type="match status" value="1"/>
</dbReference>
<sequence length="1234" mass="134259">MRLRCRFAISPRTYVQAGGQLTREEARKRAVYQLLSKEQSYSLALQFGVSRFLVPLSERRDLIQPAEHQTLFQNIQEILRITEEVLERLIQEDGEPLVNSVAQVYMAVCPQMTVAYHRYCSGLKVADALLVNKTRNPEFMRTLNDPAVPRRRPDLTAFLHKPLEHYREILKLLQTIHNFTRHSDDDYPLLTKAVHEFQAAYRGLTTSSGIMEPEGEGRPLLTLQDVESRLVFTKCKPFALTAPGRRWIFGGDLVRIEGRSERRYWALLFTDLLLFAQVSRDRVLFISEEPLRLITITQAAFSIKRRATEFRLMVDGSTSPSPTGLGETTKKTKKGDRRRTIVLRAASAEHKAVWQNLIQRQIIYLNTARGGTPAGSPLDSPDPPSLSLTTADSLRDGLVRRPPQAAPDDHSAVEELIEHRCRQLSRSAGSKGSALHLARWMRGQLGVLEQGGEDQPEPTELWSVDTLNRRSEELRLTASAVIPLRGGSRASRVEDLELSEDSLGRSRSRSTTDSQLTIRSGTSGEKVPVCRKCHKTCMATRPSNNPWAPAPACSSSSRETPPPTCPSPSNASTRPSTISPAPPAASTSTWSSYRKYEPPHLRGDMYYRKEVPRFRDQIKEEAEEDHLREEEQRQQQQQQQPDQGWGPWMLMAGMSMLGGAISGDPFAPAPVPPPRDTSSGFTAPPQITVLPATPGVSRAPGMTEEEEDAMWDEMIEAELQNSPMIRRRKLEQIQQQQQQQQRRVGTAGSGAGSQDTLDDSSSDVGEPPYRSLSSSCELHRYGTLASLPDGLAAEEELNGCEQEDDQDAAEEDRVSGPATATAPGVPGLDGGLDVGLDGGLPGTLPPGAGGGMASSLRGWTARAGVFVAEKMAILERLGDDSLAAALLDRYLRPSQPLGQPQGGEDSGTTSGGTSGEEAWGTPTSGGDIDDDLGSPFGQEFRSFPSSPPDSTSSVLTAEEEAEQLIMEELLTSAALAHRLFPSSSAAARRRLEPLVEEDESVPPADTPSPSEVTDESSSSDSDELASVLSEAPSHLGSGRPGCERHRVVESLRKQQQQQLKDDRPTQQQTPSSGFFTRLRLRRLQARQDVPKDTPKRGKILSFLSRGGKSDGAGAATASAPAASATTTASSASAELSTMTVTTPSITAPLASAPPCAPHPGPHPAAVKPSTRLSRLLSRDAVNDVPAALPRQMAVGPDDAPASPHPKQQADRRFWKSLGRRRAGAPQTTGVGASL</sequence>
<reference evidence="5" key="1">
    <citation type="submission" date="2025-08" db="UniProtKB">
        <authorList>
            <consortium name="RefSeq"/>
        </authorList>
    </citation>
    <scope>IDENTIFICATION</scope>
    <source>
        <tissue evidence="5">Whole organism</tissue>
    </source>
</reference>
<feature type="compositionally biased region" description="Gly residues" evidence="1">
    <location>
        <begin position="827"/>
        <end position="852"/>
    </location>
</feature>
<dbReference type="InterPro" id="IPR001849">
    <property type="entry name" value="PH_domain"/>
</dbReference>
<feature type="region of interest" description="Disordered" evidence="1">
    <location>
        <begin position="893"/>
        <end position="959"/>
    </location>
</feature>
<organism evidence="4 5">
    <name type="scientific">Frankliniella occidentalis</name>
    <name type="common">Western flower thrips</name>
    <name type="synonym">Euthrips occidentalis</name>
    <dbReference type="NCBI Taxonomy" id="133901"/>
    <lineage>
        <taxon>Eukaryota</taxon>
        <taxon>Metazoa</taxon>
        <taxon>Ecdysozoa</taxon>
        <taxon>Arthropoda</taxon>
        <taxon>Hexapoda</taxon>
        <taxon>Insecta</taxon>
        <taxon>Pterygota</taxon>
        <taxon>Neoptera</taxon>
        <taxon>Paraneoptera</taxon>
        <taxon>Thysanoptera</taxon>
        <taxon>Terebrantia</taxon>
        <taxon>Thripoidea</taxon>
        <taxon>Thripidae</taxon>
        <taxon>Frankliniella</taxon>
    </lineage>
</organism>
<evidence type="ECO:0000259" key="3">
    <source>
        <dbReference type="PROSITE" id="PS50010"/>
    </source>
</evidence>
<name>A0A9C6WU94_FRAOC</name>
<feature type="compositionally biased region" description="Low complexity" evidence="1">
    <location>
        <begin position="942"/>
        <end position="953"/>
    </location>
</feature>